<sequence length="67" mass="7816">MIAYSVHFTLLGVSTWRTDRSFPYDSFYNANIAFFEDVEPGSNKDKRNKKLLVWWNTRMPLSIAVGL</sequence>
<proteinExistence type="predicted"/>
<dbReference type="AlphaFoldDB" id="A0A6A4GQT8"/>
<dbReference type="Proteomes" id="UP000799118">
    <property type="component" value="Unassembled WGS sequence"/>
</dbReference>
<keyword evidence="2" id="KW-1185">Reference proteome</keyword>
<reference evidence="1" key="1">
    <citation type="journal article" date="2019" name="Environ. Microbiol.">
        <title>Fungal ecological strategies reflected in gene transcription - a case study of two litter decomposers.</title>
        <authorList>
            <person name="Barbi F."/>
            <person name="Kohler A."/>
            <person name="Barry K."/>
            <person name="Baskaran P."/>
            <person name="Daum C."/>
            <person name="Fauchery L."/>
            <person name="Ihrmark K."/>
            <person name="Kuo A."/>
            <person name="LaButti K."/>
            <person name="Lipzen A."/>
            <person name="Morin E."/>
            <person name="Grigoriev I.V."/>
            <person name="Henrissat B."/>
            <person name="Lindahl B."/>
            <person name="Martin F."/>
        </authorList>
    </citation>
    <scope>NUCLEOTIDE SEQUENCE</scope>
    <source>
        <strain evidence="1">JB14</strain>
    </source>
</reference>
<protein>
    <submittedName>
        <fullName evidence="1">Uncharacterized protein</fullName>
    </submittedName>
</protein>
<dbReference type="InterPro" id="IPR046521">
    <property type="entry name" value="DUF6698"/>
</dbReference>
<dbReference type="Pfam" id="PF20414">
    <property type="entry name" value="DUF6698"/>
    <property type="match status" value="1"/>
</dbReference>
<dbReference type="OrthoDB" id="2662502at2759"/>
<accession>A0A6A4GQT8</accession>
<name>A0A6A4GQT8_9AGAR</name>
<gene>
    <name evidence="1" type="ORF">BT96DRAFT_1025799</name>
</gene>
<evidence type="ECO:0000313" key="2">
    <source>
        <dbReference type="Proteomes" id="UP000799118"/>
    </source>
</evidence>
<dbReference type="EMBL" id="ML769787">
    <property type="protein sequence ID" value="KAE9387660.1"/>
    <property type="molecule type" value="Genomic_DNA"/>
</dbReference>
<evidence type="ECO:0000313" key="1">
    <source>
        <dbReference type="EMBL" id="KAE9387660.1"/>
    </source>
</evidence>
<organism evidence="1 2">
    <name type="scientific">Gymnopus androsaceus JB14</name>
    <dbReference type="NCBI Taxonomy" id="1447944"/>
    <lineage>
        <taxon>Eukaryota</taxon>
        <taxon>Fungi</taxon>
        <taxon>Dikarya</taxon>
        <taxon>Basidiomycota</taxon>
        <taxon>Agaricomycotina</taxon>
        <taxon>Agaricomycetes</taxon>
        <taxon>Agaricomycetidae</taxon>
        <taxon>Agaricales</taxon>
        <taxon>Marasmiineae</taxon>
        <taxon>Omphalotaceae</taxon>
        <taxon>Gymnopus</taxon>
    </lineage>
</organism>